<gene>
    <name evidence="2" type="ORF">RhiirC2_787254</name>
</gene>
<proteinExistence type="predicted"/>
<organism evidence="2 3">
    <name type="scientific">Rhizophagus irregularis</name>
    <dbReference type="NCBI Taxonomy" id="588596"/>
    <lineage>
        <taxon>Eukaryota</taxon>
        <taxon>Fungi</taxon>
        <taxon>Fungi incertae sedis</taxon>
        <taxon>Mucoromycota</taxon>
        <taxon>Glomeromycotina</taxon>
        <taxon>Glomeromycetes</taxon>
        <taxon>Glomerales</taxon>
        <taxon>Glomeraceae</taxon>
        <taxon>Rhizophagus</taxon>
    </lineage>
</organism>
<feature type="compositionally biased region" description="Basic and acidic residues" evidence="1">
    <location>
        <begin position="1"/>
        <end position="19"/>
    </location>
</feature>
<dbReference type="VEuPathDB" id="FungiDB:FUN_005191"/>
<dbReference type="EMBL" id="LLXL01001405">
    <property type="protein sequence ID" value="PKK64621.1"/>
    <property type="molecule type" value="Genomic_DNA"/>
</dbReference>
<name>A0A2N1MSJ6_9GLOM</name>
<evidence type="ECO:0000313" key="3">
    <source>
        <dbReference type="Proteomes" id="UP000233469"/>
    </source>
</evidence>
<comment type="caution">
    <text evidence="2">The sequence shown here is derived from an EMBL/GenBank/DDBJ whole genome shotgun (WGS) entry which is preliminary data.</text>
</comment>
<dbReference type="Proteomes" id="UP000233469">
    <property type="component" value="Unassembled WGS sequence"/>
</dbReference>
<sequence>MKKEKDKKDENKMIDEEAKGMSSQLKINSESEIDWSTTLRFISNRNAFSFYQYNESDTKDRSYKIKNLIKELPTYAILMKRKVNGITTDICPRCNDFSEDWEHIWICETNEIEIDSLIKKSICEYEQKLSEGKKNDELKIMKEIGFDFIDITDQPSLILIGKKRIWELLRTITLIKSQKVRRRGKL</sequence>
<evidence type="ECO:0000313" key="2">
    <source>
        <dbReference type="EMBL" id="PKK64621.1"/>
    </source>
</evidence>
<evidence type="ECO:0000256" key="1">
    <source>
        <dbReference type="SAM" id="MobiDB-lite"/>
    </source>
</evidence>
<dbReference type="AlphaFoldDB" id="A0A2N1MSJ6"/>
<accession>A0A2N1MSJ6</accession>
<protein>
    <submittedName>
        <fullName evidence="2">Uncharacterized protein</fullName>
    </submittedName>
</protein>
<reference evidence="2 3" key="2">
    <citation type="submission" date="2017-10" db="EMBL/GenBank/DDBJ databases">
        <title>Extensive intraspecific genome diversity in a model arbuscular mycorrhizal fungus.</title>
        <authorList>
            <person name="Chen E.C.H."/>
            <person name="Morin E."/>
            <person name="Baudet D."/>
            <person name="Noel J."/>
            <person name="Ndikumana S."/>
            <person name="Charron P."/>
            <person name="St-Onge C."/>
            <person name="Giorgi J."/>
            <person name="Grigoriev I.V."/>
            <person name="Roux C."/>
            <person name="Martin F.M."/>
            <person name="Corradi N."/>
        </authorList>
    </citation>
    <scope>NUCLEOTIDE SEQUENCE [LARGE SCALE GENOMIC DNA]</scope>
    <source>
        <strain evidence="2 3">C2</strain>
    </source>
</reference>
<reference evidence="2 3" key="1">
    <citation type="submission" date="2016-04" db="EMBL/GenBank/DDBJ databases">
        <title>Genome analyses suggest a sexual origin of heterokaryosis in a supposedly ancient asexual fungus.</title>
        <authorList>
            <person name="Ropars J."/>
            <person name="Sedzielewska K."/>
            <person name="Noel J."/>
            <person name="Charron P."/>
            <person name="Farinelli L."/>
            <person name="Marton T."/>
            <person name="Kruger M."/>
            <person name="Pelin A."/>
            <person name="Brachmann A."/>
            <person name="Corradi N."/>
        </authorList>
    </citation>
    <scope>NUCLEOTIDE SEQUENCE [LARGE SCALE GENOMIC DNA]</scope>
    <source>
        <strain evidence="2 3">C2</strain>
    </source>
</reference>
<feature type="region of interest" description="Disordered" evidence="1">
    <location>
        <begin position="1"/>
        <end position="21"/>
    </location>
</feature>